<dbReference type="HOGENOM" id="CLU_020027_8_1_9"/>
<evidence type="ECO:0000313" key="4">
    <source>
        <dbReference type="Proteomes" id="UP000032250"/>
    </source>
</evidence>
<dbReference type="AlphaFoldDB" id="A0A0D1BUW1"/>
<dbReference type="OrthoDB" id="9797709at2"/>
<evidence type="ECO:0000313" key="3">
    <source>
        <dbReference type="EMBL" id="KIS23557.1"/>
    </source>
</evidence>
<dbReference type="PANTHER" id="PTHR46825">
    <property type="entry name" value="D-ALANYL-D-ALANINE-CARBOXYPEPTIDASE/ENDOPEPTIDASE AMPH"/>
    <property type="match status" value="1"/>
</dbReference>
<dbReference type="SUPFAM" id="SSF56601">
    <property type="entry name" value="beta-lactamase/transpeptidase-like"/>
    <property type="match status" value="1"/>
</dbReference>
<dbReference type="Gene3D" id="3.40.710.10">
    <property type="entry name" value="DD-peptidase/beta-lactamase superfamily"/>
    <property type="match status" value="1"/>
</dbReference>
<dbReference type="InterPro" id="IPR001466">
    <property type="entry name" value="Beta-lactam-related"/>
</dbReference>
<proteinExistence type="predicted"/>
<keyword evidence="1" id="KW-0472">Membrane</keyword>
<dbReference type="RefSeq" id="WP_043031861.1">
    <property type="nucleotide sequence ID" value="NZ_JXSU01000007.1"/>
</dbReference>
<feature type="domain" description="Beta-lactamase-related" evidence="2">
    <location>
        <begin position="51"/>
        <end position="369"/>
    </location>
</feature>
<dbReference type="InterPro" id="IPR050491">
    <property type="entry name" value="AmpC-like"/>
</dbReference>
<name>A0A0D1BUW1_CLOBO</name>
<dbReference type="Proteomes" id="UP000032250">
    <property type="component" value="Unassembled WGS sequence"/>
</dbReference>
<accession>A0A0D1BUW1</accession>
<reference evidence="3 4" key="1">
    <citation type="submission" date="2014-06" db="EMBL/GenBank/DDBJ databases">
        <title>Genome characterization of distinct group I Clostridium botulinum lineages.</title>
        <authorList>
            <person name="Giordani F."/>
            <person name="Anselmo A."/>
            <person name="Fillo S."/>
            <person name="Palozzi A.M."/>
            <person name="Fortunato A."/>
            <person name="Gentile B."/>
            <person name="Ciammaruconi A."/>
            <person name="Anniballi F."/>
            <person name="De Medici D."/>
            <person name="Lista F."/>
        </authorList>
    </citation>
    <scope>NUCLEOTIDE SEQUENCE [LARGE SCALE GENOMIC DNA]</scope>
    <source>
        <strain evidence="3 4">B2 450</strain>
    </source>
</reference>
<comment type="caution">
    <text evidence="3">The sequence shown here is derived from an EMBL/GenBank/DDBJ whole genome shotgun (WGS) entry which is preliminary data.</text>
</comment>
<dbReference type="EMBL" id="JXSU01000007">
    <property type="protein sequence ID" value="KIS23557.1"/>
    <property type="molecule type" value="Genomic_DNA"/>
</dbReference>
<feature type="transmembrane region" description="Helical" evidence="1">
    <location>
        <begin position="487"/>
        <end position="507"/>
    </location>
</feature>
<protein>
    <submittedName>
        <fullName evidence="3">Beta-lactamase</fullName>
    </submittedName>
</protein>
<organism evidence="3 4">
    <name type="scientific">Clostridium botulinum B2 450</name>
    <dbReference type="NCBI Taxonomy" id="1379739"/>
    <lineage>
        <taxon>Bacteria</taxon>
        <taxon>Bacillati</taxon>
        <taxon>Bacillota</taxon>
        <taxon>Clostridia</taxon>
        <taxon>Eubacteriales</taxon>
        <taxon>Clostridiaceae</taxon>
        <taxon>Clostridium</taxon>
    </lineage>
</organism>
<dbReference type="Pfam" id="PF00144">
    <property type="entry name" value="Beta-lactamase"/>
    <property type="match status" value="1"/>
</dbReference>
<gene>
    <name evidence="3" type="ORF">N495_08105</name>
</gene>
<dbReference type="PATRIC" id="fig|1379739.3.peg.1968"/>
<sequence>MKKKLFLTTISILVVIVISVTASYLITVFNHSKIYSSKDSNEFVERLDNEFPNWMKKYKVPGVAIGLIENDKIIWQKGYGFADKKSNTKVTQDTIFRIASISKPITAWGIMNLVEQGKINLDAPAEKYLTRWHIPPSKFDTKGVTIRRLLSHTAGLSVQGAPGYDPDKPLPTIEQSLSGIAGKQWRVGIVNKPGNTFQYSGGGFSVLQLIVEEVTGTKFADYMKSEIFNPLNLKHTRYDRKYKDNTTIATAYTGDGKAIVDRPWIEHASGGVYTNLADLSTFTAACMNYSNGTGAGRGVLKSDSLEKMFSPQLNTKSSFGVYGLGFIPTTLKNGEKLITHSGDITGWNAQIAFLPKEKRGIVILTNGDAGYYFKSDVLGVWTNWATGSNINETKFLRIMQATLLSLAFFLDILFLYFIYNIKKQFTSKRRIVSLISNNKFDFKYCMKVILPALLVAIWYFIFYSKVPFKIIFKLDDYLLFTFLSPELFWVTLIVTIFGIVLTLLNILTKKIN</sequence>
<evidence type="ECO:0000256" key="1">
    <source>
        <dbReference type="SAM" id="Phobius"/>
    </source>
</evidence>
<keyword evidence="1" id="KW-0812">Transmembrane</keyword>
<keyword evidence="1" id="KW-1133">Transmembrane helix</keyword>
<dbReference type="PANTHER" id="PTHR46825:SF12">
    <property type="entry name" value="PENICILLIN-BINDING PROTEIN 4"/>
    <property type="match status" value="1"/>
</dbReference>
<evidence type="ECO:0000259" key="2">
    <source>
        <dbReference type="Pfam" id="PF00144"/>
    </source>
</evidence>
<feature type="transmembrane region" description="Helical" evidence="1">
    <location>
        <begin position="440"/>
        <end position="461"/>
    </location>
</feature>
<feature type="transmembrane region" description="Helical" evidence="1">
    <location>
        <begin position="398"/>
        <end position="419"/>
    </location>
</feature>
<dbReference type="InterPro" id="IPR012338">
    <property type="entry name" value="Beta-lactam/transpept-like"/>
</dbReference>